<evidence type="ECO:0000313" key="4">
    <source>
        <dbReference type="Proteomes" id="UP000595894"/>
    </source>
</evidence>
<feature type="transmembrane region" description="Helical" evidence="2">
    <location>
        <begin position="48"/>
        <end position="72"/>
    </location>
</feature>
<dbReference type="EMBL" id="CP061035">
    <property type="protein sequence ID" value="QQV77576.1"/>
    <property type="molecule type" value="Genomic_DNA"/>
</dbReference>
<keyword evidence="2" id="KW-0472">Membrane</keyword>
<name>A0A974S4J4_9SPHN</name>
<dbReference type="KEGG" id="sari:H5J25_01860"/>
<evidence type="ECO:0000256" key="2">
    <source>
        <dbReference type="SAM" id="Phobius"/>
    </source>
</evidence>
<sequence>MARLRFHHPALPIGMGFAFQYVSRNLESIGDVHSVLGNKSGALTYHSAALICLLGAFACFIFAGVKIARYFWGRKDRYARPQSPAPLSRRREETEADDTPFDPDAVMTRYLAERDAVASRTSASGPSPLEPMPRGFGRKSS</sequence>
<protein>
    <submittedName>
        <fullName evidence="3">Uncharacterized protein</fullName>
    </submittedName>
</protein>
<gene>
    <name evidence="3" type="ORF">H5J25_01860</name>
</gene>
<dbReference type="Proteomes" id="UP000595894">
    <property type="component" value="Chromosome"/>
</dbReference>
<evidence type="ECO:0000256" key="1">
    <source>
        <dbReference type="SAM" id="MobiDB-lite"/>
    </source>
</evidence>
<reference evidence="4" key="1">
    <citation type="submission" date="2020-09" db="EMBL/GenBank/DDBJ databases">
        <title>Sphingomonas sp., a new species isolated from pork steak.</title>
        <authorList>
            <person name="Heidler von Heilborn D."/>
        </authorList>
    </citation>
    <scope>NUCLEOTIDE SEQUENCE [LARGE SCALE GENOMIC DNA]</scope>
</reference>
<feature type="region of interest" description="Disordered" evidence="1">
    <location>
        <begin position="116"/>
        <end position="141"/>
    </location>
</feature>
<dbReference type="RefSeq" id="WP_202094161.1">
    <property type="nucleotide sequence ID" value="NZ_CP061035.1"/>
</dbReference>
<proteinExistence type="predicted"/>
<keyword evidence="2" id="KW-1133">Transmembrane helix</keyword>
<dbReference type="AlphaFoldDB" id="A0A974S4J4"/>
<keyword evidence="2" id="KW-0812">Transmembrane</keyword>
<evidence type="ECO:0000313" key="3">
    <source>
        <dbReference type="EMBL" id="QQV77576.1"/>
    </source>
</evidence>
<keyword evidence="4" id="KW-1185">Reference proteome</keyword>
<feature type="region of interest" description="Disordered" evidence="1">
    <location>
        <begin position="78"/>
        <end position="104"/>
    </location>
</feature>
<organism evidence="3 4">
    <name type="scientific">Sphingomonas aliaeris</name>
    <dbReference type="NCBI Taxonomy" id="2759526"/>
    <lineage>
        <taxon>Bacteria</taxon>
        <taxon>Pseudomonadati</taxon>
        <taxon>Pseudomonadota</taxon>
        <taxon>Alphaproteobacteria</taxon>
        <taxon>Sphingomonadales</taxon>
        <taxon>Sphingomonadaceae</taxon>
        <taxon>Sphingomonas</taxon>
    </lineage>
</organism>
<accession>A0A974S4J4</accession>